<dbReference type="InterPro" id="IPR017938">
    <property type="entry name" value="Riboflavin_synthase-like_b-brl"/>
</dbReference>
<keyword evidence="7" id="KW-0472">Membrane</keyword>
<dbReference type="PANTHER" id="PTHR19370">
    <property type="entry name" value="NADH-CYTOCHROME B5 REDUCTASE"/>
    <property type="match status" value="1"/>
</dbReference>
<name>A0AA38JLM4_9AGAR</name>
<gene>
    <name evidence="9" type="ORF">DFJ43DRAFT_117953</name>
</gene>
<evidence type="ECO:0000256" key="2">
    <source>
        <dbReference type="ARBA" id="ARBA00006105"/>
    </source>
</evidence>
<reference evidence="9" key="1">
    <citation type="submission" date="2022-08" db="EMBL/GenBank/DDBJ databases">
        <authorList>
            <consortium name="DOE Joint Genome Institute"/>
            <person name="Min B."/>
            <person name="Sierra-Patev S."/>
            <person name="Naranjo-Ortiz M."/>
            <person name="Looney B."/>
            <person name="Konkel Z."/>
            <person name="Slot J.C."/>
            <person name="Sakamoto Y."/>
            <person name="Steenwyk J.L."/>
            <person name="Rokas A."/>
            <person name="Carro J."/>
            <person name="Camarero S."/>
            <person name="Ferreira P."/>
            <person name="Molpeceres G."/>
            <person name="Ruiz-duenas F.J."/>
            <person name="Serrano A."/>
            <person name="Henrissat B."/>
            <person name="Drula E."/>
            <person name="Hughes K.W."/>
            <person name="Mata J.L."/>
            <person name="Ishikawa N.K."/>
            <person name="Vargas-Isla R."/>
            <person name="Ushijima S."/>
            <person name="Smith C.A."/>
            <person name="Ahrendt S."/>
            <person name="Andreopoulos W."/>
            <person name="He G."/>
            <person name="LaButti K."/>
            <person name="Lipzen A."/>
            <person name="Ng V."/>
            <person name="Riley R."/>
            <person name="Sandor L."/>
            <person name="Barry K."/>
            <person name="Martinez A.T."/>
            <person name="Xiao Y."/>
            <person name="Gibbons J.G."/>
            <person name="Terashima K."/>
            <person name="Hibbett D.S."/>
            <person name="Grigoriev I.V."/>
        </authorList>
    </citation>
    <scope>NUCLEOTIDE SEQUENCE</scope>
    <source>
        <strain evidence="9">ET3784</strain>
    </source>
</reference>
<evidence type="ECO:0000313" key="10">
    <source>
        <dbReference type="Proteomes" id="UP001176059"/>
    </source>
</evidence>
<dbReference type="PANTHER" id="PTHR19370:SF184">
    <property type="entry name" value="NADH-CYTOCHROME B5 REDUCTASE-LIKE"/>
    <property type="match status" value="1"/>
</dbReference>
<dbReference type="GO" id="GO:0016491">
    <property type="term" value="F:oxidoreductase activity"/>
    <property type="evidence" value="ECO:0007669"/>
    <property type="project" value="UniProtKB-KW"/>
</dbReference>
<dbReference type="InterPro" id="IPR001834">
    <property type="entry name" value="CBR-like"/>
</dbReference>
<dbReference type="PROSITE" id="PS51384">
    <property type="entry name" value="FAD_FR"/>
    <property type="match status" value="1"/>
</dbReference>
<feature type="binding site" evidence="6">
    <location>
        <position position="149"/>
    </location>
    <ligand>
        <name>FAD</name>
        <dbReference type="ChEBI" id="CHEBI:57692"/>
    </ligand>
</feature>
<evidence type="ECO:0000313" key="9">
    <source>
        <dbReference type="EMBL" id="KAJ3734367.1"/>
    </source>
</evidence>
<keyword evidence="5" id="KW-0560">Oxidoreductase</keyword>
<keyword evidence="3 6" id="KW-0285">Flavoprotein</keyword>
<dbReference type="AlphaFoldDB" id="A0AA38JLM4"/>
<keyword evidence="7" id="KW-1133">Transmembrane helix</keyword>
<reference evidence="9" key="2">
    <citation type="journal article" date="2023" name="Proc. Natl. Acad. Sci. U.S.A.">
        <title>A global phylogenomic analysis of the shiitake genus Lentinula.</title>
        <authorList>
            <person name="Sierra-Patev S."/>
            <person name="Min B."/>
            <person name="Naranjo-Ortiz M."/>
            <person name="Looney B."/>
            <person name="Konkel Z."/>
            <person name="Slot J.C."/>
            <person name="Sakamoto Y."/>
            <person name="Steenwyk J.L."/>
            <person name="Rokas A."/>
            <person name="Carro J."/>
            <person name="Camarero S."/>
            <person name="Ferreira P."/>
            <person name="Molpeceres G."/>
            <person name="Ruiz-Duenas F.J."/>
            <person name="Serrano A."/>
            <person name="Henrissat B."/>
            <person name="Drula E."/>
            <person name="Hughes K.W."/>
            <person name="Mata J.L."/>
            <person name="Ishikawa N.K."/>
            <person name="Vargas-Isla R."/>
            <person name="Ushijima S."/>
            <person name="Smith C.A."/>
            <person name="Donoghue J."/>
            <person name="Ahrendt S."/>
            <person name="Andreopoulos W."/>
            <person name="He G."/>
            <person name="LaButti K."/>
            <person name="Lipzen A."/>
            <person name="Ng V."/>
            <person name="Riley R."/>
            <person name="Sandor L."/>
            <person name="Barry K."/>
            <person name="Martinez A.T."/>
            <person name="Xiao Y."/>
            <person name="Gibbons J.G."/>
            <person name="Terashima K."/>
            <person name="Grigoriev I.V."/>
            <person name="Hibbett D."/>
        </authorList>
    </citation>
    <scope>NUCLEOTIDE SEQUENCE</scope>
    <source>
        <strain evidence="9">ET3784</strain>
    </source>
</reference>
<dbReference type="EMBL" id="JANVFO010000013">
    <property type="protein sequence ID" value="KAJ3734367.1"/>
    <property type="molecule type" value="Genomic_DNA"/>
</dbReference>
<comment type="cofactor">
    <cofactor evidence="1 6">
        <name>FAD</name>
        <dbReference type="ChEBI" id="CHEBI:57692"/>
    </cofactor>
</comment>
<keyword evidence="4 6" id="KW-0274">FAD</keyword>
<feature type="binding site" evidence="6">
    <location>
        <position position="156"/>
    </location>
    <ligand>
        <name>FAD</name>
        <dbReference type="ChEBI" id="CHEBI:57692"/>
    </ligand>
</feature>
<evidence type="ECO:0000256" key="7">
    <source>
        <dbReference type="SAM" id="Phobius"/>
    </source>
</evidence>
<dbReference type="Gene3D" id="3.40.50.80">
    <property type="entry name" value="Nucleotide-binding domain of ferredoxin-NADP reductase (FNR) module"/>
    <property type="match status" value="1"/>
</dbReference>
<comment type="similarity">
    <text evidence="2">Belongs to the flavoprotein pyridine nucleotide cytochrome reductase family.</text>
</comment>
<comment type="caution">
    <text evidence="9">The sequence shown here is derived from an EMBL/GenBank/DDBJ whole genome shotgun (WGS) entry which is preliminary data.</text>
</comment>
<dbReference type="InterPro" id="IPR001433">
    <property type="entry name" value="OxRdtase_FAD/NAD-bd"/>
</dbReference>
<organism evidence="9 10">
    <name type="scientific">Lentinula guzmanii</name>
    <dbReference type="NCBI Taxonomy" id="2804957"/>
    <lineage>
        <taxon>Eukaryota</taxon>
        <taxon>Fungi</taxon>
        <taxon>Dikarya</taxon>
        <taxon>Basidiomycota</taxon>
        <taxon>Agaricomycotina</taxon>
        <taxon>Agaricomycetes</taxon>
        <taxon>Agaricomycetidae</taxon>
        <taxon>Agaricales</taxon>
        <taxon>Marasmiineae</taxon>
        <taxon>Omphalotaceae</taxon>
        <taxon>Lentinula</taxon>
    </lineage>
</organism>
<keyword evidence="7" id="KW-0812">Transmembrane</keyword>
<evidence type="ECO:0000256" key="6">
    <source>
        <dbReference type="PIRSR" id="PIRSR601834-1"/>
    </source>
</evidence>
<dbReference type="SUPFAM" id="SSF63380">
    <property type="entry name" value="Riboflavin synthase domain-like"/>
    <property type="match status" value="1"/>
</dbReference>
<dbReference type="CDD" id="cd06183">
    <property type="entry name" value="cyt_b5_reduct_like"/>
    <property type="match status" value="1"/>
</dbReference>
<dbReference type="Pfam" id="PF00970">
    <property type="entry name" value="FAD_binding_6"/>
    <property type="match status" value="1"/>
</dbReference>
<evidence type="ECO:0000259" key="8">
    <source>
        <dbReference type="PROSITE" id="PS51384"/>
    </source>
</evidence>
<dbReference type="Gene3D" id="2.40.30.10">
    <property type="entry name" value="Translation factors"/>
    <property type="match status" value="1"/>
</dbReference>
<feature type="binding site" evidence="6">
    <location>
        <position position="131"/>
    </location>
    <ligand>
        <name>FAD</name>
        <dbReference type="ChEBI" id="CHEBI:57692"/>
    </ligand>
</feature>
<sequence length="356" mass="40454">MWRLRVANRQTSRPTTSHFRVRRQYSTFLNTRSRTSIRPLAVGTVLSFGALASYYFFFPDASRGAPTSKHEKLSPSHFTPCTITSSEPCGPNTRLLTLKIPTKFLPASDEKRFSSIWSVFVKDDDIQVERPYTPLEGVDAEGRMRFWIKKYPHGEVSRWLHSKEVGDEIEIRGPLQTWLWKDDDVWDEVVMISGGTGIAPFYQLFHNIISQGVSPRTKFTLLHSSRSPSELPPSAILLPLSSFASENPKRFQFRVFVDTLDPTDEIDRLKVKVGRINRATLVSSIKEQSSPSKWWMWPFKKSAELDIDVRKTLFLVCGPEPMITALSGPYGRNFSQGPVGGVLEELSATSSQVYKF</sequence>
<protein>
    <submittedName>
        <fullName evidence="9">Ferredoxin reductase-like protein</fullName>
    </submittedName>
</protein>
<evidence type="ECO:0000256" key="4">
    <source>
        <dbReference type="ARBA" id="ARBA00022827"/>
    </source>
</evidence>
<feature type="transmembrane region" description="Helical" evidence="7">
    <location>
        <begin position="40"/>
        <end position="58"/>
    </location>
</feature>
<feature type="binding site" evidence="6">
    <location>
        <position position="132"/>
    </location>
    <ligand>
        <name>FAD</name>
        <dbReference type="ChEBI" id="CHEBI:57692"/>
    </ligand>
</feature>
<dbReference type="InterPro" id="IPR017927">
    <property type="entry name" value="FAD-bd_FR_type"/>
</dbReference>
<feature type="binding site" evidence="6">
    <location>
        <position position="130"/>
    </location>
    <ligand>
        <name>FAD</name>
        <dbReference type="ChEBI" id="CHEBI:57692"/>
    </ligand>
</feature>
<dbReference type="Pfam" id="PF00175">
    <property type="entry name" value="NAD_binding_1"/>
    <property type="match status" value="1"/>
</dbReference>
<accession>A0AA38JLM4</accession>
<feature type="binding site" evidence="6">
    <location>
        <position position="157"/>
    </location>
    <ligand>
        <name>FAD</name>
        <dbReference type="ChEBI" id="CHEBI:57692"/>
    </ligand>
</feature>
<evidence type="ECO:0000256" key="1">
    <source>
        <dbReference type="ARBA" id="ARBA00001974"/>
    </source>
</evidence>
<evidence type="ECO:0000256" key="3">
    <source>
        <dbReference type="ARBA" id="ARBA00022630"/>
    </source>
</evidence>
<dbReference type="InterPro" id="IPR008333">
    <property type="entry name" value="Cbr1-like_FAD-bd_dom"/>
</dbReference>
<keyword evidence="10" id="KW-1185">Reference proteome</keyword>
<evidence type="ECO:0000256" key="5">
    <source>
        <dbReference type="ARBA" id="ARBA00023002"/>
    </source>
</evidence>
<proteinExistence type="inferred from homology"/>
<dbReference type="SUPFAM" id="SSF52343">
    <property type="entry name" value="Ferredoxin reductase-like, C-terminal NADP-linked domain"/>
    <property type="match status" value="1"/>
</dbReference>
<dbReference type="InterPro" id="IPR039261">
    <property type="entry name" value="FNR_nucleotide-bd"/>
</dbReference>
<dbReference type="Proteomes" id="UP001176059">
    <property type="component" value="Unassembled WGS sequence"/>
</dbReference>
<feature type="domain" description="FAD-binding FR-type" evidence="8">
    <location>
        <begin position="76"/>
        <end position="181"/>
    </location>
</feature>